<dbReference type="GO" id="GO:0005737">
    <property type="term" value="C:cytoplasm"/>
    <property type="evidence" value="ECO:0007669"/>
    <property type="project" value="TreeGrafter"/>
</dbReference>
<dbReference type="Proteomes" id="UP000216339">
    <property type="component" value="Unassembled WGS sequence"/>
</dbReference>
<evidence type="ECO:0000256" key="2">
    <source>
        <dbReference type="ARBA" id="ARBA00048488"/>
    </source>
</evidence>
<sequence length="170" mass="18627">MIRRLPILALLLAALGAAAQPPPADWRKPSDAELRRQLTDLQYRVTQQDATERAGTSPLDDEHRDGIYVDVVSGEALFSSKDKFDSGTGWPSFVRPISPRAVTEHVDRSLGVARTEVRSAVADSHLGHVFRDGPQPTGLRYCMNGAALRFVPAGRLRAEGYGRYAGIFGR</sequence>
<dbReference type="GO" id="GO:0030091">
    <property type="term" value="P:protein repair"/>
    <property type="evidence" value="ECO:0007669"/>
    <property type="project" value="InterPro"/>
</dbReference>
<dbReference type="PANTHER" id="PTHR10173:SF59">
    <property type="entry name" value="PEPTIDE METHIONINE SULFOXIDE REDUCTASE MSRA_MSRB"/>
    <property type="match status" value="1"/>
</dbReference>
<evidence type="ECO:0000256" key="4">
    <source>
        <dbReference type="SAM" id="SignalP"/>
    </source>
</evidence>
<dbReference type="InterPro" id="IPR002579">
    <property type="entry name" value="Met_Sox_Rdtase_MsrB_dom"/>
</dbReference>
<gene>
    <name evidence="3" type="primary">msrB</name>
    <name evidence="6" type="ORF">BSZ37_18690</name>
</gene>
<dbReference type="GO" id="GO:0033743">
    <property type="term" value="F:peptide-methionine (R)-S-oxide reductase activity"/>
    <property type="evidence" value="ECO:0007669"/>
    <property type="project" value="UniProtKB-UniRule"/>
</dbReference>
<dbReference type="GO" id="GO:0006979">
    <property type="term" value="P:response to oxidative stress"/>
    <property type="evidence" value="ECO:0007669"/>
    <property type="project" value="InterPro"/>
</dbReference>
<comment type="caution">
    <text evidence="6">The sequence shown here is derived from an EMBL/GenBank/DDBJ whole genome shotgun (WGS) entry which is preliminary data.</text>
</comment>
<dbReference type="SUPFAM" id="SSF51316">
    <property type="entry name" value="Mss4-like"/>
    <property type="match status" value="1"/>
</dbReference>
<proteinExistence type="inferred from homology"/>
<evidence type="ECO:0000256" key="3">
    <source>
        <dbReference type="HAMAP-Rule" id="MF_01400"/>
    </source>
</evidence>
<dbReference type="FunFam" id="2.170.150.20:FF:000003">
    <property type="entry name" value="Peptide methionine sulfoxide reductase MsrB"/>
    <property type="match status" value="1"/>
</dbReference>
<keyword evidence="1 3" id="KW-0560">Oxidoreductase</keyword>
<dbReference type="InterPro" id="IPR011057">
    <property type="entry name" value="Mss4-like_sf"/>
</dbReference>
<evidence type="ECO:0000313" key="6">
    <source>
        <dbReference type="EMBL" id="PAP78308.1"/>
    </source>
</evidence>
<dbReference type="Gene3D" id="2.170.150.20">
    <property type="entry name" value="Peptide methionine sulfoxide reductase"/>
    <property type="match status" value="1"/>
</dbReference>
<reference evidence="6 7" key="1">
    <citation type="submission" date="2016-11" db="EMBL/GenBank/DDBJ databases">
        <title>Study of marine rhodopsin-containing bacteria.</title>
        <authorList>
            <person name="Yoshizawa S."/>
            <person name="Kumagai Y."/>
            <person name="Kogure K."/>
        </authorList>
    </citation>
    <scope>NUCLEOTIDE SEQUENCE [LARGE SCALE GENOMIC DNA]</scope>
    <source>
        <strain evidence="6 7">SAORIC-28</strain>
    </source>
</reference>
<dbReference type="PANTHER" id="PTHR10173">
    <property type="entry name" value="METHIONINE SULFOXIDE REDUCTASE"/>
    <property type="match status" value="1"/>
</dbReference>
<dbReference type="NCBIfam" id="TIGR00357">
    <property type="entry name" value="peptide-methionine (R)-S-oxide reductase MsrB"/>
    <property type="match status" value="1"/>
</dbReference>
<protein>
    <recommendedName>
        <fullName evidence="3">Peptide methionine sulfoxide reductase MsrB</fullName>
        <ecNumber evidence="3">1.8.4.12</ecNumber>
    </recommendedName>
    <alternativeName>
        <fullName evidence="3">Peptide-methionine (R)-S-oxide reductase</fullName>
    </alternativeName>
</protein>
<comment type="caution">
    <text evidence="3">Lacks conserved residue(s) required for the propagation of feature annotation.</text>
</comment>
<accession>A0A271J4T4</accession>
<dbReference type="PROSITE" id="PS51790">
    <property type="entry name" value="MSRB"/>
    <property type="match status" value="1"/>
</dbReference>
<dbReference type="AlphaFoldDB" id="A0A271J4T4"/>
<name>A0A271J4T4_9BACT</name>
<dbReference type="HAMAP" id="MF_01400">
    <property type="entry name" value="MsrB"/>
    <property type="match status" value="1"/>
</dbReference>
<comment type="catalytic activity">
    <reaction evidence="2 3">
        <text>L-methionyl-[protein] + [thioredoxin]-disulfide + H2O = L-methionyl-(R)-S-oxide-[protein] + [thioredoxin]-dithiol</text>
        <dbReference type="Rhea" id="RHEA:24164"/>
        <dbReference type="Rhea" id="RHEA-COMP:10698"/>
        <dbReference type="Rhea" id="RHEA-COMP:10700"/>
        <dbReference type="Rhea" id="RHEA-COMP:12313"/>
        <dbReference type="Rhea" id="RHEA-COMP:12314"/>
        <dbReference type="ChEBI" id="CHEBI:15377"/>
        <dbReference type="ChEBI" id="CHEBI:16044"/>
        <dbReference type="ChEBI" id="CHEBI:29950"/>
        <dbReference type="ChEBI" id="CHEBI:45764"/>
        <dbReference type="ChEBI" id="CHEBI:50058"/>
        <dbReference type="EC" id="1.8.4.12"/>
    </reaction>
</comment>
<feature type="signal peptide" evidence="4">
    <location>
        <begin position="1"/>
        <end position="19"/>
    </location>
</feature>
<evidence type="ECO:0000259" key="5">
    <source>
        <dbReference type="PROSITE" id="PS51790"/>
    </source>
</evidence>
<evidence type="ECO:0000256" key="1">
    <source>
        <dbReference type="ARBA" id="ARBA00023002"/>
    </source>
</evidence>
<feature type="chain" id="PRO_5013103218" description="Peptide methionine sulfoxide reductase MsrB" evidence="4">
    <location>
        <begin position="20"/>
        <end position="170"/>
    </location>
</feature>
<dbReference type="InterPro" id="IPR028427">
    <property type="entry name" value="Met_Sox_Rdtase_MsrB"/>
</dbReference>
<keyword evidence="4" id="KW-0732">Signal</keyword>
<dbReference type="Pfam" id="PF01641">
    <property type="entry name" value="SelR"/>
    <property type="match status" value="1"/>
</dbReference>
<evidence type="ECO:0000313" key="7">
    <source>
        <dbReference type="Proteomes" id="UP000216339"/>
    </source>
</evidence>
<feature type="domain" description="MsrB" evidence="5">
    <location>
        <begin position="31"/>
        <end position="153"/>
    </location>
</feature>
<comment type="similarity">
    <text evidence="3">Belongs to the MsrB Met sulfoxide reductase family.</text>
</comment>
<dbReference type="OrthoDB" id="4174719at2"/>
<dbReference type="RefSeq" id="WP_095511992.1">
    <property type="nucleotide sequence ID" value="NZ_MQWD01000001.1"/>
</dbReference>
<feature type="active site" description="Nucleophile" evidence="3">
    <location>
        <position position="142"/>
    </location>
</feature>
<dbReference type="EMBL" id="MQWD01000001">
    <property type="protein sequence ID" value="PAP78308.1"/>
    <property type="molecule type" value="Genomic_DNA"/>
</dbReference>
<keyword evidence="7" id="KW-1185">Reference proteome</keyword>
<dbReference type="EC" id="1.8.4.12" evidence="3"/>
<organism evidence="6 7">
    <name type="scientific">Rubrivirga marina</name>
    <dbReference type="NCBI Taxonomy" id="1196024"/>
    <lineage>
        <taxon>Bacteria</taxon>
        <taxon>Pseudomonadati</taxon>
        <taxon>Rhodothermota</taxon>
        <taxon>Rhodothermia</taxon>
        <taxon>Rhodothermales</taxon>
        <taxon>Rubricoccaceae</taxon>
        <taxon>Rubrivirga</taxon>
    </lineage>
</organism>